<protein>
    <submittedName>
        <fullName evidence="1">Uncharacterized protein</fullName>
    </submittedName>
</protein>
<name>A0A0C9Z7Z3_9AGAM</name>
<evidence type="ECO:0000313" key="1">
    <source>
        <dbReference type="EMBL" id="KIK33640.1"/>
    </source>
</evidence>
<reference evidence="1 2" key="1">
    <citation type="submission" date="2014-04" db="EMBL/GenBank/DDBJ databases">
        <authorList>
            <consortium name="DOE Joint Genome Institute"/>
            <person name="Kuo A."/>
            <person name="Ruytinx J."/>
            <person name="Rineau F."/>
            <person name="Colpaert J."/>
            <person name="Kohler A."/>
            <person name="Nagy L.G."/>
            <person name="Floudas D."/>
            <person name="Copeland A."/>
            <person name="Barry K.W."/>
            <person name="Cichocki N."/>
            <person name="Veneault-Fourrey C."/>
            <person name="LaButti K."/>
            <person name="Lindquist E.A."/>
            <person name="Lipzen A."/>
            <person name="Lundell T."/>
            <person name="Morin E."/>
            <person name="Murat C."/>
            <person name="Sun H."/>
            <person name="Tunlid A."/>
            <person name="Henrissat B."/>
            <person name="Grigoriev I.V."/>
            <person name="Hibbett D.S."/>
            <person name="Martin F."/>
            <person name="Nordberg H.P."/>
            <person name="Cantor M.N."/>
            <person name="Hua S.X."/>
        </authorList>
    </citation>
    <scope>NUCLEOTIDE SEQUENCE [LARGE SCALE GENOMIC DNA]</scope>
    <source>
        <strain evidence="1 2">UH-Slu-Lm8-n1</strain>
    </source>
</reference>
<gene>
    <name evidence="1" type="ORF">CY34DRAFT_813492</name>
</gene>
<dbReference type="AlphaFoldDB" id="A0A0C9Z7Z3"/>
<reference evidence="2" key="2">
    <citation type="submission" date="2015-01" db="EMBL/GenBank/DDBJ databases">
        <title>Evolutionary Origins and Diversification of the Mycorrhizal Mutualists.</title>
        <authorList>
            <consortium name="DOE Joint Genome Institute"/>
            <consortium name="Mycorrhizal Genomics Consortium"/>
            <person name="Kohler A."/>
            <person name="Kuo A."/>
            <person name="Nagy L.G."/>
            <person name="Floudas D."/>
            <person name="Copeland A."/>
            <person name="Barry K.W."/>
            <person name="Cichocki N."/>
            <person name="Veneault-Fourrey C."/>
            <person name="LaButti K."/>
            <person name="Lindquist E.A."/>
            <person name="Lipzen A."/>
            <person name="Lundell T."/>
            <person name="Morin E."/>
            <person name="Murat C."/>
            <person name="Riley R."/>
            <person name="Ohm R."/>
            <person name="Sun H."/>
            <person name="Tunlid A."/>
            <person name="Henrissat B."/>
            <person name="Grigoriev I.V."/>
            <person name="Hibbett D.S."/>
            <person name="Martin F."/>
        </authorList>
    </citation>
    <scope>NUCLEOTIDE SEQUENCE [LARGE SCALE GENOMIC DNA]</scope>
    <source>
        <strain evidence="2">UH-Slu-Lm8-n1</strain>
    </source>
</reference>
<dbReference type="InParanoid" id="A0A0C9Z7Z3"/>
<dbReference type="EMBL" id="KN835898">
    <property type="protein sequence ID" value="KIK33640.1"/>
    <property type="molecule type" value="Genomic_DNA"/>
</dbReference>
<proteinExistence type="predicted"/>
<organism evidence="1 2">
    <name type="scientific">Suillus luteus UH-Slu-Lm8-n1</name>
    <dbReference type="NCBI Taxonomy" id="930992"/>
    <lineage>
        <taxon>Eukaryota</taxon>
        <taxon>Fungi</taxon>
        <taxon>Dikarya</taxon>
        <taxon>Basidiomycota</taxon>
        <taxon>Agaricomycotina</taxon>
        <taxon>Agaricomycetes</taxon>
        <taxon>Agaricomycetidae</taxon>
        <taxon>Boletales</taxon>
        <taxon>Suillineae</taxon>
        <taxon>Suillaceae</taxon>
        <taxon>Suillus</taxon>
    </lineage>
</organism>
<sequence>MIVTIINVVPHIYEDHIALLINVWNSHLRDDLNDGCPTSLLDSEPNAYFLKL</sequence>
<dbReference type="Proteomes" id="UP000054485">
    <property type="component" value="Unassembled WGS sequence"/>
</dbReference>
<keyword evidence="2" id="KW-1185">Reference proteome</keyword>
<accession>A0A0C9Z7Z3</accession>
<evidence type="ECO:0000313" key="2">
    <source>
        <dbReference type="Proteomes" id="UP000054485"/>
    </source>
</evidence>
<dbReference type="HOGENOM" id="CLU_3088897_0_0_1"/>